<name>A0A6A6ZKG9_9PLEO</name>
<evidence type="ECO:0000313" key="2">
    <source>
        <dbReference type="Proteomes" id="UP000799424"/>
    </source>
</evidence>
<proteinExistence type="predicted"/>
<sequence>MSQISHPKLSDNLTPGISIVACRNTLSWNPDRILSQFQILAIHILMQAAAQGRAKTFGPSKHHTEILVLLEDLENICEMFEVERMRSSWRFMMEVELNPSTSKLGDNYHFAGLPTNFFMKKTQEKLLRPLRNRLRGVTPLEFMISGCTERDLLVGTLRDMTQRRWSNVDVLVAELCDLKARAGEYMLNGDLLDCTRLCAYGIRILLRVYFNPGSFTLPAENVVRSYHDLTHFCFMFHVLFARYLVAGLTIRPQHRTLAEEEYHTVRTYETILNVLSHSQCQALKTFLPWYPFDHELGETHYMKAKVSRIAVERSSEPACKYNGLFIRDEIERALALWPDNPRFEEEQKTIETLIRDMDRCRQSNAKLTLVEWRANQAK</sequence>
<accession>A0A6A6ZKG9</accession>
<evidence type="ECO:0000313" key="1">
    <source>
        <dbReference type="EMBL" id="KAF2821149.1"/>
    </source>
</evidence>
<gene>
    <name evidence="1" type="ORF">CC86DRAFT_109842</name>
</gene>
<organism evidence="1 2">
    <name type="scientific">Ophiobolus disseminans</name>
    <dbReference type="NCBI Taxonomy" id="1469910"/>
    <lineage>
        <taxon>Eukaryota</taxon>
        <taxon>Fungi</taxon>
        <taxon>Dikarya</taxon>
        <taxon>Ascomycota</taxon>
        <taxon>Pezizomycotina</taxon>
        <taxon>Dothideomycetes</taxon>
        <taxon>Pleosporomycetidae</taxon>
        <taxon>Pleosporales</taxon>
        <taxon>Pleosporineae</taxon>
        <taxon>Phaeosphaeriaceae</taxon>
        <taxon>Ophiobolus</taxon>
    </lineage>
</organism>
<dbReference type="Proteomes" id="UP000799424">
    <property type="component" value="Unassembled WGS sequence"/>
</dbReference>
<dbReference type="AlphaFoldDB" id="A0A6A6ZKG9"/>
<protein>
    <submittedName>
        <fullName evidence="1">Uncharacterized protein</fullName>
    </submittedName>
</protein>
<keyword evidence="2" id="KW-1185">Reference proteome</keyword>
<dbReference type="EMBL" id="MU006238">
    <property type="protein sequence ID" value="KAF2821149.1"/>
    <property type="molecule type" value="Genomic_DNA"/>
</dbReference>
<reference evidence="1" key="1">
    <citation type="journal article" date="2020" name="Stud. Mycol.">
        <title>101 Dothideomycetes genomes: a test case for predicting lifestyles and emergence of pathogens.</title>
        <authorList>
            <person name="Haridas S."/>
            <person name="Albert R."/>
            <person name="Binder M."/>
            <person name="Bloem J."/>
            <person name="Labutti K."/>
            <person name="Salamov A."/>
            <person name="Andreopoulos B."/>
            <person name="Baker S."/>
            <person name="Barry K."/>
            <person name="Bills G."/>
            <person name="Bluhm B."/>
            <person name="Cannon C."/>
            <person name="Castanera R."/>
            <person name="Culley D."/>
            <person name="Daum C."/>
            <person name="Ezra D."/>
            <person name="Gonzalez J."/>
            <person name="Henrissat B."/>
            <person name="Kuo A."/>
            <person name="Liang C."/>
            <person name="Lipzen A."/>
            <person name="Lutzoni F."/>
            <person name="Magnuson J."/>
            <person name="Mondo S."/>
            <person name="Nolan M."/>
            <person name="Ohm R."/>
            <person name="Pangilinan J."/>
            <person name="Park H.-J."/>
            <person name="Ramirez L."/>
            <person name="Alfaro M."/>
            <person name="Sun H."/>
            <person name="Tritt A."/>
            <person name="Yoshinaga Y."/>
            <person name="Zwiers L.-H."/>
            <person name="Turgeon B."/>
            <person name="Goodwin S."/>
            <person name="Spatafora J."/>
            <person name="Crous P."/>
            <person name="Grigoriev I."/>
        </authorList>
    </citation>
    <scope>NUCLEOTIDE SEQUENCE</scope>
    <source>
        <strain evidence="1">CBS 113818</strain>
    </source>
</reference>